<name>A0ABT4CCL8_9ACTN</name>
<evidence type="ECO:0000313" key="3">
    <source>
        <dbReference type="Proteomes" id="UP001074726"/>
    </source>
</evidence>
<dbReference type="NCBIfam" id="TIGR01558">
    <property type="entry name" value="sm_term_P27"/>
    <property type="match status" value="1"/>
</dbReference>
<evidence type="ECO:0000313" key="2">
    <source>
        <dbReference type="EMBL" id="MCY4726710.1"/>
    </source>
</evidence>
<reference evidence="2" key="1">
    <citation type="submission" date="2022-08" db="EMBL/GenBank/DDBJ databases">
        <title>Genome sequencing of Nocardioides sp. STR2.</title>
        <authorList>
            <person name="So Y."/>
        </authorList>
    </citation>
    <scope>NUCLEOTIDE SEQUENCE</scope>
    <source>
        <strain evidence="2">STR2</strain>
    </source>
</reference>
<dbReference type="InterPro" id="IPR006448">
    <property type="entry name" value="Phage_term_ssu_P27"/>
</dbReference>
<comment type="caution">
    <text evidence="2">The sequence shown here is derived from an EMBL/GenBank/DDBJ whole genome shotgun (WGS) entry which is preliminary data.</text>
</comment>
<feature type="compositionally biased region" description="Basic and acidic residues" evidence="1">
    <location>
        <begin position="15"/>
        <end position="28"/>
    </location>
</feature>
<sequence>MAQAQEPANLRLLKGRGDGRDSGGRKVEQGPGFKRTPPHPPIWLEGEALDVWRRITPELTRLDLLKEGDAEVLATYCETWVDFVEATATIKREGYYIDARQGTLKHPAVGIKHAAAKELRAIAAHFGLTPSTEQALARGGADDNDAENPFD</sequence>
<dbReference type="Pfam" id="PF05119">
    <property type="entry name" value="Terminase_4"/>
    <property type="match status" value="1"/>
</dbReference>
<organism evidence="2 3">
    <name type="scientific">Nocardioides pini</name>
    <dbReference type="NCBI Taxonomy" id="2975053"/>
    <lineage>
        <taxon>Bacteria</taxon>
        <taxon>Bacillati</taxon>
        <taxon>Actinomycetota</taxon>
        <taxon>Actinomycetes</taxon>
        <taxon>Propionibacteriales</taxon>
        <taxon>Nocardioidaceae</taxon>
        <taxon>Nocardioides</taxon>
    </lineage>
</organism>
<dbReference type="Proteomes" id="UP001074726">
    <property type="component" value="Unassembled WGS sequence"/>
</dbReference>
<gene>
    <name evidence="2" type="ORF">NYO98_10510</name>
</gene>
<proteinExistence type="predicted"/>
<keyword evidence="3" id="KW-1185">Reference proteome</keyword>
<dbReference type="RefSeq" id="WP_268111618.1">
    <property type="nucleotide sequence ID" value="NZ_JAPPUX010000003.1"/>
</dbReference>
<feature type="region of interest" description="Disordered" evidence="1">
    <location>
        <begin position="1"/>
        <end position="40"/>
    </location>
</feature>
<dbReference type="EMBL" id="JAPPUX010000003">
    <property type="protein sequence ID" value="MCY4726710.1"/>
    <property type="molecule type" value="Genomic_DNA"/>
</dbReference>
<protein>
    <submittedName>
        <fullName evidence="2">Phage terminase small subunit P27 family</fullName>
    </submittedName>
</protein>
<accession>A0ABT4CCL8</accession>
<evidence type="ECO:0000256" key="1">
    <source>
        <dbReference type="SAM" id="MobiDB-lite"/>
    </source>
</evidence>